<dbReference type="SUPFAM" id="SSF74650">
    <property type="entry name" value="Galactose mutarotase-like"/>
    <property type="match status" value="1"/>
</dbReference>
<dbReference type="Proteomes" id="UP000320314">
    <property type="component" value="Unassembled WGS sequence"/>
</dbReference>
<dbReference type="AlphaFoldDB" id="A0A506TV74"/>
<dbReference type="InterPro" id="IPR011013">
    <property type="entry name" value="Gal_mutarotase_sf_dom"/>
</dbReference>
<dbReference type="GO" id="GO:0030246">
    <property type="term" value="F:carbohydrate binding"/>
    <property type="evidence" value="ECO:0007669"/>
    <property type="project" value="InterPro"/>
</dbReference>
<evidence type="ECO:0000256" key="1">
    <source>
        <dbReference type="SAM" id="MobiDB-lite"/>
    </source>
</evidence>
<name>A0A506TV74_9HYPH</name>
<protein>
    <submittedName>
        <fullName evidence="2">DUF4432 family protein</fullName>
    </submittedName>
</protein>
<dbReference type="GO" id="GO:0003824">
    <property type="term" value="F:catalytic activity"/>
    <property type="evidence" value="ECO:0007669"/>
    <property type="project" value="InterPro"/>
</dbReference>
<dbReference type="OrthoDB" id="9791280at2"/>
<accession>A0A506TV74</accession>
<reference evidence="2 3" key="1">
    <citation type="submission" date="2019-06" db="EMBL/GenBank/DDBJ databases">
        <authorList>
            <person name="Li M."/>
        </authorList>
    </citation>
    <scope>NUCLEOTIDE SEQUENCE [LARGE SCALE GENOMIC DNA]</scope>
    <source>
        <strain evidence="2 3">BGMRC6574</strain>
    </source>
</reference>
<proteinExistence type="predicted"/>
<evidence type="ECO:0000313" key="2">
    <source>
        <dbReference type="EMBL" id="TPW25972.1"/>
    </source>
</evidence>
<comment type="caution">
    <text evidence="2">The sequence shown here is derived from an EMBL/GenBank/DDBJ whole genome shotgun (WGS) entry which is preliminary data.</text>
</comment>
<dbReference type="Pfam" id="PF14486">
    <property type="entry name" value="DUF4432"/>
    <property type="match status" value="1"/>
</dbReference>
<feature type="region of interest" description="Disordered" evidence="1">
    <location>
        <begin position="297"/>
        <end position="317"/>
    </location>
</feature>
<dbReference type="InterPro" id="IPR014718">
    <property type="entry name" value="GH-type_carb-bd"/>
</dbReference>
<keyword evidence="3" id="KW-1185">Reference proteome</keyword>
<dbReference type="GO" id="GO:0005975">
    <property type="term" value="P:carbohydrate metabolic process"/>
    <property type="evidence" value="ECO:0007669"/>
    <property type="project" value="InterPro"/>
</dbReference>
<evidence type="ECO:0000313" key="3">
    <source>
        <dbReference type="Proteomes" id="UP000320314"/>
    </source>
</evidence>
<dbReference type="EMBL" id="VHLH01000041">
    <property type="protein sequence ID" value="TPW25972.1"/>
    <property type="molecule type" value="Genomic_DNA"/>
</dbReference>
<dbReference type="InterPro" id="IPR027839">
    <property type="entry name" value="DUF4432"/>
</dbReference>
<gene>
    <name evidence="2" type="ORF">FJU11_17030</name>
</gene>
<dbReference type="RefSeq" id="WP_141168277.1">
    <property type="nucleotide sequence ID" value="NZ_VHLH01000041.1"/>
</dbReference>
<organism evidence="2 3">
    <name type="scientific">Pararhizobium mangrovi</name>
    <dbReference type="NCBI Taxonomy" id="2590452"/>
    <lineage>
        <taxon>Bacteria</taxon>
        <taxon>Pseudomonadati</taxon>
        <taxon>Pseudomonadota</taxon>
        <taxon>Alphaproteobacteria</taxon>
        <taxon>Hyphomicrobiales</taxon>
        <taxon>Rhizobiaceae</taxon>
        <taxon>Rhizobium/Agrobacterium group</taxon>
        <taxon>Pararhizobium</taxon>
    </lineage>
</organism>
<dbReference type="Gene3D" id="2.70.98.10">
    <property type="match status" value="1"/>
</dbReference>
<sequence>MIDPSWTGMARAELAGQVGDLRQLASVRRIVLDEGSERGVRTLAFSTGGGLDFWVFSDRSFDIGPLWWGGMPIAWQGPDGFASPALMDAERWNGHGFAQGLGGLLVTAGLEHIRQPGDGHPLHGRLPFTPGRLLAYGEDWNHPDGPILFCEGEIVLTQPGGGGYRMRRRIEAPVGGRTLRLHDRIEGLSTEEQPLAMLYHMNFGFPLIGEGTTATLRDGTTVLPTIEAVEADRTFFNCVEANDPSGTARCIVTCPGEAHGPTRRLFVDFDAEAMPWLQIWRDPRPGRRILGIEPATSERLANGTNGPGPTLKPGEEMRFGFDLILDETTSER</sequence>